<keyword evidence="2 3" id="KW-0732">Signal</keyword>
<sequence>MQCLALAAAGFLGLLAGTLPDTAAAPAPRETRLYARLASLEWAPYVGENMRRQGYAADVVRTACARHAVDVEIDFLPWARALLQAVRGDYAGLMPEYYDASRLADFEFSAGFPGGPVALYKRRGEAITYGADPRRDPEAAWRSLTSYRFGVVRGYLNNPSFDAADYLAKEEAASDVVNLRKLAYGRVDLVFVDSAVAEYLMAHSTGLQPGVLEMLPPAIEEKPLYIAWSRRAEDMAQLRARCDAGLAEITADGTLFRLRAEHGIGGR</sequence>
<comment type="similarity">
    <text evidence="1">Belongs to the bacterial solute-binding protein 3 family.</text>
</comment>
<keyword evidence="6" id="KW-1185">Reference proteome</keyword>
<evidence type="ECO:0000256" key="2">
    <source>
        <dbReference type="ARBA" id="ARBA00022729"/>
    </source>
</evidence>
<evidence type="ECO:0000256" key="1">
    <source>
        <dbReference type="ARBA" id="ARBA00010333"/>
    </source>
</evidence>
<feature type="chain" id="PRO_5046525960" evidence="3">
    <location>
        <begin position="24"/>
        <end position="267"/>
    </location>
</feature>
<feature type="domain" description="Solute-binding protein family 3/N-terminal" evidence="4">
    <location>
        <begin position="45"/>
        <end position="260"/>
    </location>
</feature>
<dbReference type="SUPFAM" id="SSF53850">
    <property type="entry name" value="Periplasmic binding protein-like II"/>
    <property type="match status" value="1"/>
</dbReference>
<organism evidence="5 6">
    <name type="scientific">Tahibacter amnicola</name>
    <dbReference type="NCBI Taxonomy" id="2976241"/>
    <lineage>
        <taxon>Bacteria</taxon>
        <taxon>Pseudomonadati</taxon>
        <taxon>Pseudomonadota</taxon>
        <taxon>Gammaproteobacteria</taxon>
        <taxon>Lysobacterales</taxon>
        <taxon>Rhodanobacteraceae</taxon>
        <taxon>Tahibacter</taxon>
    </lineage>
</organism>
<protein>
    <submittedName>
        <fullName evidence="5">Transporter substrate-binding domain-containing protein</fullName>
    </submittedName>
</protein>
<dbReference type="RefSeq" id="WP_261693507.1">
    <property type="nucleotide sequence ID" value="NZ_CP104694.1"/>
</dbReference>
<accession>A0ABY6BBJ8</accession>
<proteinExistence type="inferred from homology"/>
<feature type="signal peptide" evidence="3">
    <location>
        <begin position="1"/>
        <end position="23"/>
    </location>
</feature>
<dbReference type="Pfam" id="PF00497">
    <property type="entry name" value="SBP_bac_3"/>
    <property type="match status" value="1"/>
</dbReference>
<dbReference type="PANTHER" id="PTHR35936">
    <property type="entry name" value="MEMBRANE-BOUND LYTIC MUREIN TRANSGLYCOSYLASE F"/>
    <property type="match status" value="1"/>
</dbReference>
<dbReference type="Gene3D" id="3.40.190.10">
    <property type="entry name" value="Periplasmic binding protein-like II"/>
    <property type="match status" value="2"/>
</dbReference>
<dbReference type="PANTHER" id="PTHR35936:SF25">
    <property type="entry name" value="ABC TRANSPORTER SUBSTRATE-BINDING PROTEIN"/>
    <property type="match status" value="1"/>
</dbReference>
<reference evidence="5" key="1">
    <citation type="submission" date="2022-09" db="EMBL/GenBank/DDBJ databases">
        <title>Tahibacter sp. nov., isolated from a fresh water.</title>
        <authorList>
            <person name="Baek J.H."/>
            <person name="Lee J.K."/>
            <person name="Kim J.M."/>
            <person name="Jeon C.O."/>
        </authorList>
    </citation>
    <scope>NUCLEOTIDE SEQUENCE</scope>
    <source>
        <strain evidence="5">W38</strain>
    </source>
</reference>
<dbReference type="Proteomes" id="UP001064632">
    <property type="component" value="Chromosome"/>
</dbReference>
<name>A0ABY6BBJ8_9GAMM</name>
<gene>
    <name evidence="5" type="ORF">N4264_17435</name>
</gene>
<dbReference type="InterPro" id="IPR001638">
    <property type="entry name" value="Solute-binding_3/MltF_N"/>
</dbReference>
<evidence type="ECO:0000256" key="3">
    <source>
        <dbReference type="SAM" id="SignalP"/>
    </source>
</evidence>
<evidence type="ECO:0000313" key="6">
    <source>
        <dbReference type="Proteomes" id="UP001064632"/>
    </source>
</evidence>
<evidence type="ECO:0000259" key="4">
    <source>
        <dbReference type="Pfam" id="PF00497"/>
    </source>
</evidence>
<evidence type="ECO:0000313" key="5">
    <source>
        <dbReference type="EMBL" id="UXI66523.1"/>
    </source>
</evidence>
<dbReference type="EMBL" id="CP104694">
    <property type="protein sequence ID" value="UXI66523.1"/>
    <property type="molecule type" value="Genomic_DNA"/>
</dbReference>